<evidence type="ECO:0000313" key="2">
    <source>
        <dbReference type="EMBL" id="CAF3863069.1"/>
    </source>
</evidence>
<proteinExistence type="predicted"/>
<evidence type="ECO:0000313" key="3">
    <source>
        <dbReference type="Proteomes" id="UP000682733"/>
    </source>
</evidence>
<gene>
    <name evidence="1" type="ORF">OVA965_LOCUS19325</name>
    <name evidence="2" type="ORF">TMI583_LOCUS19340</name>
</gene>
<sequence length="444" mass="53018">MWQSWNRLRNCKPVRSSRSEEKKDSPFLNCFEKHMVDIHQLIQPIHWTITRELLAWLSGFLELSTVTTAKHFILIQHMIVNFNCHYVCNLVIDHYKQDEQESTIKYCKDKFICASSFDFVLMLTLNHQENSSLIQQYYDRKKISFNDIIIDILENKNKNKYGQIIYTYTQIYETIHYPNILDNNIDEVKLANFISELELINKVKQYYQPSMQKSLLIIRIDYHKEKNHLLLLKRDLIKEKIYYLIQSIQDETYFNDWRKNLITDATIANTCYSFYSALQSILFKFYDKYLLILFYYLEKQSFIDSYFYLKDNSELLEILRIFKLGFLLFDQLPTNLIKTSLVIVNDRSTLDTLESKSTTYTLILYENAFYHIPPEIPVHLDKVSLFEPIKDSDPVIENCFVNLVEILTDINSILNVTNIQFLSNIYSLIVQKILHLIQLQFIFN</sequence>
<organism evidence="2 3">
    <name type="scientific">Didymodactylos carnosus</name>
    <dbReference type="NCBI Taxonomy" id="1234261"/>
    <lineage>
        <taxon>Eukaryota</taxon>
        <taxon>Metazoa</taxon>
        <taxon>Spiralia</taxon>
        <taxon>Gnathifera</taxon>
        <taxon>Rotifera</taxon>
        <taxon>Eurotatoria</taxon>
        <taxon>Bdelloidea</taxon>
        <taxon>Philodinida</taxon>
        <taxon>Philodinidae</taxon>
        <taxon>Didymodactylos</taxon>
    </lineage>
</organism>
<comment type="caution">
    <text evidence="2">The sequence shown here is derived from an EMBL/GenBank/DDBJ whole genome shotgun (WGS) entry which is preliminary data.</text>
</comment>
<dbReference type="EMBL" id="CAJOBA010009939">
    <property type="protein sequence ID" value="CAF3863069.1"/>
    <property type="molecule type" value="Genomic_DNA"/>
</dbReference>
<protein>
    <submittedName>
        <fullName evidence="2">Uncharacterized protein</fullName>
    </submittedName>
</protein>
<dbReference type="AlphaFoldDB" id="A0A8S2KPK5"/>
<evidence type="ECO:0000313" key="1">
    <source>
        <dbReference type="EMBL" id="CAF1101703.1"/>
    </source>
</evidence>
<reference evidence="2" key="1">
    <citation type="submission" date="2021-02" db="EMBL/GenBank/DDBJ databases">
        <authorList>
            <person name="Nowell W R."/>
        </authorList>
    </citation>
    <scope>NUCLEOTIDE SEQUENCE</scope>
</reference>
<accession>A0A8S2KPK5</accession>
<dbReference type="EMBL" id="CAJNOK010009918">
    <property type="protein sequence ID" value="CAF1101703.1"/>
    <property type="molecule type" value="Genomic_DNA"/>
</dbReference>
<dbReference type="Proteomes" id="UP000682733">
    <property type="component" value="Unassembled WGS sequence"/>
</dbReference>
<name>A0A8S2KPK5_9BILA</name>
<dbReference type="Proteomes" id="UP000677228">
    <property type="component" value="Unassembled WGS sequence"/>
</dbReference>